<evidence type="ECO:0000256" key="1">
    <source>
        <dbReference type="SAM" id="MobiDB-lite"/>
    </source>
</evidence>
<comment type="caution">
    <text evidence="2">The sequence shown here is derived from an EMBL/GenBank/DDBJ whole genome shotgun (WGS) entry which is preliminary data.</text>
</comment>
<organism evidence="2 3">
    <name type="scientific">Solanum tuberosum</name>
    <name type="common">Potato</name>
    <dbReference type="NCBI Taxonomy" id="4113"/>
    <lineage>
        <taxon>Eukaryota</taxon>
        <taxon>Viridiplantae</taxon>
        <taxon>Streptophyta</taxon>
        <taxon>Embryophyta</taxon>
        <taxon>Tracheophyta</taxon>
        <taxon>Spermatophyta</taxon>
        <taxon>Magnoliopsida</taxon>
        <taxon>eudicotyledons</taxon>
        <taxon>Gunneridae</taxon>
        <taxon>Pentapetalae</taxon>
        <taxon>asterids</taxon>
        <taxon>lamiids</taxon>
        <taxon>Solanales</taxon>
        <taxon>Solanaceae</taxon>
        <taxon>Solanoideae</taxon>
        <taxon>Solaneae</taxon>
        <taxon>Solanum</taxon>
    </lineage>
</organism>
<dbReference type="Proteomes" id="UP000826656">
    <property type="component" value="Unassembled WGS sequence"/>
</dbReference>
<evidence type="ECO:0000313" key="2">
    <source>
        <dbReference type="EMBL" id="KAH0758116.1"/>
    </source>
</evidence>
<reference evidence="2 3" key="1">
    <citation type="journal article" date="2021" name="bioRxiv">
        <title>Chromosome-scale and haplotype-resolved genome assembly of a tetraploid potato cultivar.</title>
        <authorList>
            <person name="Sun H."/>
            <person name="Jiao W.-B."/>
            <person name="Krause K."/>
            <person name="Campoy J.A."/>
            <person name="Goel M."/>
            <person name="Folz-Donahue K."/>
            <person name="Kukat C."/>
            <person name="Huettel B."/>
            <person name="Schneeberger K."/>
        </authorList>
    </citation>
    <scope>NUCLEOTIDE SEQUENCE [LARGE SCALE GENOMIC DNA]</scope>
    <source>
        <strain evidence="2">SolTubOtavaFocal</strain>
        <tissue evidence="2">Leaves</tissue>
    </source>
</reference>
<dbReference type="EMBL" id="JAIVGD010000015">
    <property type="protein sequence ID" value="KAH0758116.1"/>
    <property type="molecule type" value="Genomic_DNA"/>
</dbReference>
<feature type="region of interest" description="Disordered" evidence="1">
    <location>
        <begin position="23"/>
        <end position="44"/>
    </location>
</feature>
<accession>A0ABQ7V251</accession>
<keyword evidence="3" id="KW-1185">Reference proteome</keyword>
<dbReference type="PANTHER" id="PTHR33233:SF17">
    <property type="entry name" value="DUF4283 DOMAIN-CONTAINING PROTEIN"/>
    <property type="match status" value="1"/>
</dbReference>
<proteinExistence type="predicted"/>
<gene>
    <name evidence="2" type="ORF">KY290_021609</name>
</gene>
<feature type="compositionally biased region" description="Acidic residues" evidence="1">
    <location>
        <begin position="29"/>
        <end position="40"/>
    </location>
</feature>
<name>A0ABQ7V251_SOLTU</name>
<sequence length="88" mass="9851">MTGSIVANPDLTPATIATVTNETVHEDERMEEEEEVTEDSPDPKWVNLFTKNRAAANGLNLDYISPKLVNGQQVVELVQEEVDKEMHK</sequence>
<evidence type="ECO:0000313" key="3">
    <source>
        <dbReference type="Proteomes" id="UP000826656"/>
    </source>
</evidence>
<protein>
    <submittedName>
        <fullName evidence="2">Uncharacterized protein</fullName>
    </submittedName>
</protein>
<dbReference type="PANTHER" id="PTHR33233">
    <property type="entry name" value="ENDONUCLEASE/EXONUCLEASE/PHOSPHATASE"/>
    <property type="match status" value="1"/>
</dbReference>